<evidence type="ECO:0000256" key="1">
    <source>
        <dbReference type="ARBA" id="ARBA00022801"/>
    </source>
</evidence>
<evidence type="ECO:0000313" key="4">
    <source>
        <dbReference type="Proteomes" id="UP000247586"/>
    </source>
</evidence>
<reference evidence="3" key="1">
    <citation type="submission" date="2018-05" db="EMBL/GenBank/DDBJ databases">
        <title>Complete Genome Sequences of Extremely Thermoacidophilic, Metal-Mobilizing Type-Strain Members of the Archaeal Family Sulfolobaceae: Acidianus brierleyi DSM-1651T, Acidianus sulfidivorans DSM-18786T, Metallosphaera hakonensis DSM-7519T, and Metallosphaera prunae DSM-10039T.</title>
        <authorList>
            <person name="Counts J.A."/>
            <person name="Kelly R.M."/>
        </authorList>
    </citation>
    <scope>NUCLEOTIDE SEQUENCE [LARGE SCALE GENOMIC DNA]</scope>
    <source>
        <strain evidence="3">HO1-1</strain>
    </source>
</reference>
<keyword evidence="1" id="KW-0378">Hydrolase</keyword>
<dbReference type="Proteomes" id="UP000247586">
    <property type="component" value="Chromosome"/>
</dbReference>
<evidence type="ECO:0000313" key="3">
    <source>
        <dbReference type="EMBL" id="AWR98607.1"/>
    </source>
</evidence>
<keyword evidence="2" id="KW-0472">Membrane</keyword>
<gene>
    <name evidence="3" type="ORF">DFR87_01580</name>
</gene>
<evidence type="ECO:0000256" key="2">
    <source>
        <dbReference type="SAM" id="Phobius"/>
    </source>
</evidence>
<dbReference type="EMBL" id="CP029287">
    <property type="protein sequence ID" value="AWR98607.1"/>
    <property type="molecule type" value="Genomic_DNA"/>
</dbReference>
<dbReference type="PANTHER" id="PTHR31956">
    <property type="entry name" value="NON-SPECIFIC PHOSPHOLIPASE C4-RELATED"/>
    <property type="match status" value="1"/>
</dbReference>
<dbReference type="PANTHER" id="PTHR31956:SF1">
    <property type="entry name" value="NON-SPECIFIC PHOSPHOLIPASE C1"/>
    <property type="match status" value="1"/>
</dbReference>
<keyword evidence="2" id="KW-1133">Transmembrane helix</keyword>
<dbReference type="AlphaFoldDB" id="A0A2U9IRK4"/>
<feature type="transmembrane region" description="Helical" evidence="2">
    <location>
        <begin position="422"/>
        <end position="438"/>
    </location>
</feature>
<dbReference type="OrthoDB" id="42569at2157"/>
<accession>A0A2U9IRK4</accession>
<dbReference type="RefSeq" id="WP_110368768.1">
    <property type="nucleotide sequence ID" value="NZ_BBBA01000028.1"/>
</dbReference>
<dbReference type="Gene3D" id="3.40.720.10">
    <property type="entry name" value="Alkaline Phosphatase, subunit A"/>
    <property type="match status" value="2"/>
</dbReference>
<dbReference type="InterPro" id="IPR017850">
    <property type="entry name" value="Alkaline_phosphatase_core_sf"/>
</dbReference>
<dbReference type="Pfam" id="PF04185">
    <property type="entry name" value="Phosphoesterase"/>
    <property type="match status" value="1"/>
</dbReference>
<protein>
    <submittedName>
        <fullName evidence="3">Acid phosphatase</fullName>
    </submittedName>
</protein>
<keyword evidence="4" id="KW-1185">Reference proteome</keyword>
<dbReference type="SUPFAM" id="SSF53649">
    <property type="entry name" value="Alkaline phosphatase-like"/>
    <property type="match status" value="1"/>
</dbReference>
<dbReference type="STRING" id="1293036.GCA_001315825_02515"/>
<sequence>MSVRSLVFLLLLAILPHLTNSGTVTPIQHVIIVVDENHSFDNIFGIYPFGYPPVRDNVTLSVMRPENYLSQGFPSIPWIPGVPIYTGPYLLNSSTPPDPQEGYTAYHLDYWYGTTQGFPLFSGSQSLGYFSYEQVGVLWDYAEEYVLFDNFYSPVLDVTEPNRIADLVGLPPTFHNDEASGIYAFNQTIMYQLSLHNVSWDYFVYDLEGTPWPISTLRGVSGFENHFQNLSNFFMDLRNGSLPSVSWVMFLGGGSDKYDMHPPNNVTLGAEEFANVVNAVMESSVWNSTVIFFTFDEGGGYYDQIVPPAINGTSFGQRIPLLLISPYAKEGFVDNYTTSGYTLLGFVDYNWRLPWLTQWVEQSDVNGLLMGFNFSHPRPPLVLTAKNWSCPVPLQYSIHYGYVAIISHPIDPGLYSLQLNDVRLMILSLIMILALLLLRRRKGFRRR</sequence>
<dbReference type="GO" id="GO:0042578">
    <property type="term" value="F:phosphoric ester hydrolase activity"/>
    <property type="evidence" value="ECO:0007669"/>
    <property type="project" value="UniProtKB-ARBA"/>
</dbReference>
<keyword evidence="2" id="KW-0812">Transmembrane</keyword>
<dbReference type="KEGG" id="mhk:DFR87_01580"/>
<name>A0A2U9IRK4_9CREN</name>
<dbReference type="GeneID" id="36833992"/>
<dbReference type="InterPro" id="IPR007312">
    <property type="entry name" value="Phosphoesterase"/>
</dbReference>
<proteinExistence type="predicted"/>
<organism evidence="3 4">
    <name type="scientific">Metallosphaera hakonensis JCM 8857 = DSM 7519</name>
    <dbReference type="NCBI Taxonomy" id="1293036"/>
    <lineage>
        <taxon>Archaea</taxon>
        <taxon>Thermoproteota</taxon>
        <taxon>Thermoprotei</taxon>
        <taxon>Sulfolobales</taxon>
        <taxon>Sulfolobaceae</taxon>
        <taxon>Metallosphaera</taxon>
    </lineage>
</organism>